<organism evidence="4 5">
    <name type="scientific">Shewanella corallii</name>
    <dbReference type="NCBI Taxonomy" id="560080"/>
    <lineage>
        <taxon>Bacteria</taxon>
        <taxon>Pseudomonadati</taxon>
        <taxon>Pseudomonadota</taxon>
        <taxon>Gammaproteobacteria</taxon>
        <taxon>Alteromonadales</taxon>
        <taxon>Shewanellaceae</taxon>
        <taxon>Shewanella</taxon>
    </lineage>
</organism>
<dbReference type="InterPro" id="IPR012340">
    <property type="entry name" value="NA-bd_OB-fold"/>
</dbReference>
<comment type="caution">
    <text evidence="4">The sequence shown here is derived from an EMBL/GenBank/DDBJ whole genome shotgun (WGS) entry which is preliminary data.</text>
</comment>
<feature type="domain" description="CSD" evidence="3">
    <location>
        <begin position="17"/>
        <end position="81"/>
    </location>
</feature>
<protein>
    <submittedName>
        <fullName evidence="4">Cold shock domain-containing protein</fullName>
    </submittedName>
</protein>
<keyword evidence="5" id="KW-1185">Reference proteome</keyword>
<dbReference type="PROSITE" id="PS51857">
    <property type="entry name" value="CSD_2"/>
    <property type="match status" value="1"/>
</dbReference>
<dbReference type="InterPro" id="IPR011129">
    <property type="entry name" value="CSD"/>
</dbReference>
<evidence type="ECO:0000259" key="3">
    <source>
        <dbReference type="PROSITE" id="PS51857"/>
    </source>
</evidence>
<sequence>MLFQDLTGHGFGIDSVRYQGTLRYWYEDRGYGFILPDDGSQDVFIYFSQLEHLCRPPQLGDRVTYELDELSGRPKAVKADIPGVPRRSYGFSKMGMAQLFSARNILRFWMLILVSIILFMTLERWQSLQDDKAALAASPYPDMLRSSLSVLPLDPARQCGIKNQCSQMRSCQEAIYYLDECGVTGLDPDNNRIPCEQSVCSLAQEK</sequence>
<keyword evidence="1" id="KW-0597">Phosphoprotein</keyword>
<dbReference type="Gene3D" id="2.40.50.140">
    <property type="entry name" value="Nucleic acid-binding proteins"/>
    <property type="match status" value="1"/>
</dbReference>
<evidence type="ECO:0000313" key="4">
    <source>
        <dbReference type="EMBL" id="MCL2914786.1"/>
    </source>
</evidence>
<dbReference type="PANTHER" id="PTHR12962:SF1">
    <property type="entry name" value="COLD SHOCK DOMAIN-CONTAINING PROTEIN CG9705"/>
    <property type="match status" value="1"/>
</dbReference>
<evidence type="ECO:0000256" key="1">
    <source>
        <dbReference type="ARBA" id="ARBA00022553"/>
    </source>
</evidence>
<dbReference type="InterPro" id="IPR008613">
    <property type="entry name" value="Excalibur_Ca-bd_domain"/>
</dbReference>
<dbReference type="RefSeq" id="WP_249249440.1">
    <property type="nucleotide sequence ID" value="NZ_JAKIKT010000005.1"/>
</dbReference>
<dbReference type="InterPro" id="IPR002059">
    <property type="entry name" value="CSP_DNA-bd"/>
</dbReference>
<dbReference type="CDD" id="cd04458">
    <property type="entry name" value="CSP_CDS"/>
    <property type="match status" value="1"/>
</dbReference>
<dbReference type="PANTHER" id="PTHR12962">
    <property type="entry name" value="CALCIUM-REGULATED HEAT STABLE PROTEIN CRHSP-24-RELATED"/>
    <property type="match status" value="1"/>
</dbReference>
<evidence type="ECO:0000256" key="2">
    <source>
        <dbReference type="SAM" id="Phobius"/>
    </source>
</evidence>
<keyword evidence="2" id="KW-1133">Transmembrane helix</keyword>
<evidence type="ECO:0000313" key="5">
    <source>
        <dbReference type="Proteomes" id="UP001202831"/>
    </source>
</evidence>
<dbReference type="SMART" id="SM00357">
    <property type="entry name" value="CSP"/>
    <property type="match status" value="1"/>
</dbReference>
<keyword evidence="2" id="KW-0472">Membrane</keyword>
<name>A0ABT0N8K1_9GAMM</name>
<reference evidence="4 5" key="1">
    <citation type="submission" date="2022-01" db="EMBL/GenBank/DDBJ databases">
        <title>Whole genome-based taxonomy of the Shewanellaceae.</title>
        <authorList>
            <person name="Martin-Rodriguez A.J."/>
        </authorList>
    </citation>
    <scope>NUCLEOTIDE SEQUENCE [LARGE SCALE GENOMIC DNA]</scope>
    <source>
        <strain evidence="4 5">DSM 21332</strain>
    </source>
</reference>
<dbReference type="EMBL" id="JAKIKT010000005">
    <property type="protein sequence ID" value="MCL2914786.1"/>
    <property type="molecule type" value="Genomic_DNA"/>
</dbReference>
<feature type="transmembrane region" description="Helical" evidence="2">
    <location>
        <begin position="104"/>
        <end position="122"/>
    </location>
</feature>
<accession>A0ABT0N8K1</accession>
<proteinExistence type="predicted"/>
<dbReference type="Proteomes" id="UP001202831">
    <property type="component" value="Unassembled WGS sequence"/>
</dbReference>
<gene>
    <name evidence="4" type="ORF">L2725_13500</name>
</gene>
<dbReference type="InterPro" id="IPR052069">
    <property type="entry name" value="Ca-reg_mRNA-binding_domain"/>
</dbReference>
<dbReference type="SUPFAM" id="SSF50249">
    <property type="entry name" value="Nucleic acid-binding proteins"/>
    <property type="match status" value="1"/>
</dbReference>
<keyword evidence="2" id="KW-0812">Transmembrane</keyword>
<dbReference type="Pfam" id="PF00313">
    <property type="entry name" value="CSD"/>
    <property type="match status" value="1"/>
</dbReference>
<dbReference type="Pfam" id="PF05901">
    <property type="entry name" value="Excalibur"/>
    <property type="match status" value="1"/>
</dbReference>